<keyword evidence="1" id="KW-0732">Signal</keyword>
<dbReference type="InterPro" id="IPR015683">
    <property type="entry name" value="Ionotropic_Glu_rcpt"/>
</dbReference>
<organism evidence="2 3">
    <name type="scientific">Theobroma cacao</name>
    <name type="common">Cacao</name>
    <name type="synonym">Cocoa</name>
    <dbReference type="NCBI Taxonomy" id="3641"/>
    <lineage>
        <taxon>Eukaryota</taxon>
        <taxon>Viridiplantae</taxon>
        <taxon>Streptophyta</taxon>
        <taxon>Embryophyta</taxon>
        <taxon>Tracheophyta</taxon>
        <taxon>Spermatophyta</taxon>
        <taxon>Magnoliopsida</taxon>
        <taxon>eudicotyledons</taxon>
        <taxon>Gunneridae</taxon>
        <taxon>Pentapetalae</taxon>
        <taxon>rosids</taxon>
        <taxon>malvids</taxon>
        <taxon>Malvales</taxon>
        <taxon>Malvaceae</taxon>
        <taxon>Byttnerioideae</taxon>
        <taxon>Theobroma</taxon>
    </lineage>
</organism>
<evidence type="ECO:0000313" key="3">
    <source>
        <dbReference type="Proteomes" id="UP000026915"/>
    </source>
</evidence>
<reference evidence="2 3" key="1">
    <citation type="journal article" date="2013" name="Genome Biol.">
        <title>The genome sequence of the most widely cultivated cacao type and its use to identify candidate genes regulating pod color.</title>
        <authorList>
            <person name="Motamayor J.C."/>
            <person name="Mockaitis K."/>
            <person name="Schmutz J."/>
            <person name="Haiminen N."/>
            <person name="Iii D.L."/>
            <person name="Cornejo O."/>
            <person name="Findley S.D."/>
            <person name="Zheng P."/>
            <person name="Utro F."/>
            <person name="Royaert S."/>
            <person name="Saski C."/>
            <person name="Jenkins J."/>
            <person name="Podicheti R."/>
            <person name="Zhao M."/>
            <person name="Scheffler B.E."/>
            <person name="Stack J.C."/>
            <person name="Feltus F.A."/>
            <person name="Mustiga G.M."/>
            <person name="Amores F."/>
            <person name="Phillips W."/>
            <person name="Marelli J.P."/>
            <person name="May G.D."/>
            <person name="Shapiro H."/>
            <person name="Ma J."/>
            <person name="Bustamante C.D."/>
            <person name="Schnell R.J."/>
            <person name="Main D."/>
            <person name="Gilbert D."/>
            <person name="Parida L."/>
            <person name="Kuhn D.N."/>
        </authorList>
    </citation>
    <scope>NUCLEOTIDE SEQUENCE [LARGE SCALE GENOMIC DNA]</scope>
    <source>
        <strain evidence="3">cv. Matina 1-6</strain>
    </source>
</reference>
<accession>A0A061GP72</accession>
<protein>
    <submittedName>
        <fullName evidence="2">Uncharacterized protein</fullName>
    </submittedName>
</protein>
<name>A0A061GP72_THECC</name>
<evidence type="ECO:0000313" key="2">
    <source>
        <dbReference type="EMBL" id="EOY31640.1"/>
    </source>
</evidence>
<dbReference type="PANTHER" id="PTHR34836">
    <property type="entry name" value="OS06G0188250 PROTEIN"/>
    <property type="match status" value="1"/>
</dbReference>
<keyword evidence="3" id="KW-1185">Reference proteome</keyword>
<sequence>MANCFGGLLYLLCFFLWVQSEVSSETRGIEENSSIQVGVILDLKSPLGAMAEICISMAVSDFYDDHSGYRTRLELHTRDANDTVAIASSG</sequence>
<dbReference type="STRING" id="3641.A0A061GP72"/>
<dbReference type="Proteomes" id="UP000026915">
    <property type="component" value="Chromosome 9"/>
</dbReference>
<proteinExistence type="predicted"/>
<dbReference type="OMA" id="MANCFGG"/>
<dbReference type="AlphaFoldDB" id="A0A061GP72"/>
<dbReference type="HOGENOM" id="CLU_168578_0_0_1"/>
<feature type="chain" id="PRO_5001599323" evidence="1">
    <location>
        <begin position="21"/>
        <end position="90"/>
    </location>
</feature>
<feature type="signal peptide" evidence="1">
    <location>
        <begin position="1"/>
        <end position="20"/>
    </location>
</feature>
<dbReference type="InParanoid" id="A0A061GP72"/>
<evidence type="ECO:0000256" key="1">
    <source>
        <dbReference type="SAM" id="SignalP"/>
    </source>
</evidence>
<gene>
    <name evidence="2" type="ORF">TCM_038621</name>
</gene>
<dbReference type="Gramene" id="EOY31640">
    <property type="protein sequence ID" value="EOY31640"/>
    <property type="gene ID" value="TCM_038621"/>
</dbReference>
<dbReference type="eggNOG" id="KOG1052">
    <property type="taxonomic scope" value="Eukaryota"/>
</dbReference>
<dbReference type="PANTHER" id="PTHR34836:SF7">
    <property type="entry name" value="RECEPTOR LIGAND BINDING REGION DOMAIN-CONTAINING PROTEIN"/>
    <property type="match status" value="1"/>
</dbReference>
<dbReference type="EMBL" id="CM001887">
    <property type="protein sequence ID" value="EOY31640.1"/>
    <property type="molecule type" value="Genomic_DNA"/>
</dbReference>